<dbReference type="GO" id="GO:0070628">
    <property type="term" value="F:proteasome binding"/>
    <property type="evidence" value="ECO:0007669"/>
    <property type="project" value="TreeGrafter"/>
</dbReference>
<protein>
    <recommendedName>
        <fullName evidence="2">Ubiquitin-like domain-containing protein</fullName>
    </recommendedName>
</protein>
<evidence type="ECO:0000256" key="1">
    <source>
        <dbReference type="SAM" id="MobiDB-lite"/>
    </source>
</evidence>
<name>A0A9P5YBR8_9AGAR</name>
<accession>A0A9P5YBR8</accession>
<dbReference type="SMART" id="SM00213">
    <property type="entry name" value="UBQ"/>
    <property type="match status" value="1"/>
</dbReference>
<gene>
    <name evidence="3" type="ORF">BDZ94DRAFT_1253097</name>
</gene>
<evidence type="ECO:0000313" key="3">
    <source>
        <dbReference type="EMBL" id="KAF9465764.1"/>
    </source>
</evidence>
<dbReference type="GO" id="GO:0043161">
    <property type="term" value="P:proteasome-mediated ubiquitin-dependent protein catabolic process"/>
    <property type="evidence" value="ECO:0007669"/>
    <property type="project" value="TreeGrafter"/>
</dbReference>
<dbReference type="AlphaFoldDB" id="A0A9P5YBR8"/>
<dbReference type="InterPro" id="IPR029071">
    <property type="entry name" value="Ubiquitin-like_domsf"/>
</dbReference>
<dbReference type="GO" id="GO:0005654">
    <property type="term" value="C:nucleoplasm"/>
    <property type="evidence" value="ECO:0007669"/>
    <property type="project" value="TreeGrafter"/>
</dbReference>
<evidence type="ECO:0000313" key="4">
    <source>
        <dbReference type="Proteomes" id="UP000807353"/>
    </source>
</evidence>
<dbReference type="Pfam" id="PF00240">
    <property type="entry name" value="ubiquitin"/>
    <property type="match status" value="1"/>
</dbReference>
<reference evidence="3" key="1">
    <citation type="submission" date="2020-11" db="EMBL/GenBank/DDBJ databases">
        <authorList>
            <consortium name="DOE Joint Genome Institute"/>
            <person name="Ahrendt S."/>
            <person name="Riley R."/>
            <person name="Andreopoulos W."/>
            <person name="Labutti K."/>
            <person name="Pangilinan J."/>
            <person name="Ruiz-Duenas F.J."/>
            <person name="Barrasa J.M."/>
            <person name="Sanchez-Garcia M."/>
            <person name="Camarero S."/>
            <person name="Miyauchi S."/>
            <person name="Serrano A."/>
            <person name="Linde D."/>
            <person name="Babiker R."/>
            <person name="Drula E."/>
            <person name="Ayuso-Fernandez I."/>
            <person name="Pacheco R."/>
            <person name="Padilla G."/>
            <person name="Ferreira P."/>
            <person name="Barriuso J."/>
            <person name="Kellner H."/>
            <person name="Castanera R."/>
            <person name="Alfaro M."/>
            <person name="Ramirez L."/>
            <person name="Pisabarro A.G."/>
            <person name="Kuo A."/>
            <person name="Tritt A."/>
            <person name="Lipzen A."/>
            <person name="He G."/>
            <person name="Yan M."/>
            <person name="Ng V."/>
            <person name="Cullen D."/>
            <person name="Martin F."/>
            <person name="Rosso M.-N."/>
            <person name="Henrissat B."/>
            <person name="Hibbett D."/>
            <person name="Martinez A.T."/>
            <person name="Grigoriev I.V."/>
        </authorList>
    </citation>
    <scope>NUCLEOTIDE SEQUENCE</scope>
    <source>
        <strain evidence="3">CBS 247.69</strain>
    </source>
</reference>
<feature type="domain" description="Ubiquitin-like" evidence="2">
    <location>
        <begin position="12"/>
        <end position="86"/>
    </location>
</feature>
<organism evidence="3 4">
    <name type="scientific">Collybia nuda</name>
    <dbReference type="NCBI Taxonomy" id="64659"/>
    <lineage>
        <taxon>Eukaryota</taxon>
        <taxon>Fungi</taxon>
        <taxon>Dikarya</taxon>
        <taxon>Basidiomycota</taxon>
        <taxon>Agaricomycotina</taxon>
        <taxon>Agaricomycetes</taxon>
        <taxon>Agaricomycetidae</taxon>
        <taxon>Agaricales</taxon>
        <taxon>Tricholomatineae</taxon>
        <taxon>Clitocybaceae</taxon>
        <taxon>Collybia</taxon>
    </lineage>
</organism>
<dbReference type="PANTHER" id="PTHR10621">
    <property type="entry name" value="UV EXCISION REPAIR PROTEIN RAD23"/>
    <property type="match status" value="1"/>
</dbReference>
<comment type="caution">
    <text evidence="3">The sequence shown here is derived from an EMBL/GenBank/DDBJ whole genome shotgun (WGS) entry which is preliminary data.</text>
</comment>
<dbReference type="GO" id="GO:0031593">
    <property type="term" value="F:polyubiquitin modification-dependent protein binding"/>
    <property type="evidence" value="ECO:0007669"/>
    <property type="project" value="TreeGrafter"/>
</dbReference>
<dbReference type="OrthoDB" id="428577at2759"/>
<proteinExistence type="predicted"/>
<keyword evidence="4" id="KW-1185">Reference proteome</keyword>
<dbReference type="GO" id="GO:0043130">
    <property type="term" value="F:ubiquitin binding"/>
    <property type="evidence" value="ECO:0007669"/>
    <property type="project" value="TreeGrafter"/>
</dbReference>
<evidence type="ECO:0000259" key="2">
    <source>
        <dbReference type="PROSITE" id="PS50053"/>
    </source>
</evidence>
<dbReference type="GO" id="GO:0005829">
    <property type="term" value="C:cytosol"/>
    <property type="evidence" value="ECO:0007669"/>
    <property type="project" value="TreeGrafter"/>
</dbReference>
<feature type="region of interest" description="Disordered" evidence="1">
    <location>
        <begin position="93"/>
        <end position="138"/>
    </location>
</feature>
<dbReference type="SUPFAM" id="SSF54236">
    <property type="entry name" value="Ubiquitin-like"/>
    <property type="match status" value="1"/>
</dbReference>
<dbReference type="Proteomes" id="UP000807353">
    <property type="component" value="Unassembled WGS sequence"/>
</dbReference>
<dbReference type="PRINTS" id="PR00348">
    <property type="entry name" value="UBIQUITIN"/>
</dbReference>
<dbReference type="PANTHER" id="PTHR10621:SF0">
    <property type="entry name" value="UV EXCISION REPAIR PROTEIN RAD23"/>
    <property type="match status" value="1"/>
</dbReference>
<dbReference type="PROSITE" id="PS50053">
    <property type="entry name" value="UBIQUITIN_2"/>
    <property type="match status" value="1"/>
</dbReference>
<dbReference type="Gene3D" id="3.10.20.90">
    <property type="entry name" value="Phosphatidylinositol 3-kinase Catalytic Subunit, Chain A, domain 1"/>
    <property type="match status" value="1"/>
</dbReference>
<dbReference type="CDD" id="cd17039">
    <property type="entry name" value="Ubl_ubiquitin_like"/>
    <property type="match status" value="1"/>
</dbReference>
<sequence>MFHYQYQSQPKIEINIKMLNTYEDFTIEVNPSGTVGDIKIRIQEMKGIPVEKQKVYFAGKPRVNERYFKDCGIQVGSYVSIAVDEPEIRSPVTWRQKSKGTEVMPEFSDARLEVSPTCEPENGEQDIDKMEPAPAPSN</sequence>
<dbReference type="EMBL" id="MU150245">
    <property type="protein sequence ID" value="KAF9465764.1"/>
    <property type="molecule type" value="Genomic_DNA"/>
</dbReference>
<dbReference type="InterPro" id="IPR019956">
    <property type="entry name" value="Ubiquitin_dom"/>
</dbReference>
<dbReference type="InterPro" id="IPR000626">
    <property type="entry name" value="Ubiquitin-like_dom"/>
</dbReference>